<dbReference type="InterPro" id="IPR005511">
    <property type="entry name" value="SMP-30"/>
</dbReference>
<dbReference type="Gene3D" id="2.120.10.30">
    <property type="entry name" value="TolB, C-terminal domain"/>
    <property type="match status" value="1"/>
</dbReference>
<name>A0ABM8G8P0_9MICO</name>
<dbReference type="EMBL" id="AP027731">
    <property type="protein sequence ID" value="BDZ44556.1"/>
    <property type="molecule type" value="Genomic_DNA"/>
</dbReference>
<evidence type="ECO:0000256" key="1">
    <source>
        <dbReference type="ARBA" id="ARBA00008853"/>
    </source>
</evidence>
<organism evidence="4 5">
    <name type="scientific">Naasia aerilata</name>
    <dbReference type="NCBI Taxonomy" id="1162966"/>
    <lineage>
        <taxon>Bacteria</taxon>
        <taxon>Bacillati</taxon>
        <taxon>Actinomycetota</taxon>
        <taxon>Actinomycetes</taxon>
        <taxon>Micrococcales</taxon>
        <taxon>Microbacteriaceae</taxon>
        <taxon>Naasia</taxon>
    </lineage>
</organism>
<proteinExistence type="inferred from homology"/>
<keyword evidence="5" id="KW-1185">Reference proteome</keyword>
<dbReference type="InterPro" id="IPR051262">
    <property type="entry name" value="SMP-30/CGR1_Lactonase"/>
</dbReference>
<dbReference type="PANTHER" id="PTHR47572:SF4">
    <property type="entry name" value="LACTONASE DRP35"/>
    <property type="match status" value="1"/>
</dbReference>
<evidence type="ECO:0000256" key="2">
    <source>
        <dbReference type="ARBA" id="ARBA00022801"/>
    </source>
</evidence>
<evidence type="ECO:0000259" key="3">
    <source>
        <dbReference type="Pfam" id="PF08450"/>
    </source>
</evidence>
<reference evidence="5" key="1">
    <citation type="journal article" date="2019" name="Int. J. Syst. Evol. Microbiol.">
        <title>The Global Catalogue of Microorganisms (GCM) 10K type strain sequencing project: providing services to taxonomists for standard genome sequencing and annotation.</title>
        <authorList>
            <consortium name="The Broad Institute Genomics Platform"/>
            <consortium name="The Broad Institute Genome Sequencing Center for Infectious Disease"/>
            <person name="Wu L."/>
            <person name="Ma J."/>
        </authorList>
    </citation>
    <scope>NUCLEOTIDE SEQUENCE [LARGE SCALE GENOMIC DNA]</scope>
    <source>
        <strain evidence="5">NBRC 108725</strain>
    </source>
</reference>
<gene>
    <name evidence="4" type="ORF">GCM10025866_04650</name>
</gene>
<dbReference type="InterPro" id="IPR013658">
    <property type="entry name" value="SGL"/>
</dbReference>
<sequence>MVDGEAADGLRSVGGRMPVTVVHPVRPLAGLIGEDAVLERVADGCLWTEGPLWIPLRGVLRWSDIPANRILEYAEALDEVTVYATDAEFPNGRALAPDGSVIQCSHGRRRVERDSGGTVTSIVDSWSGHRLNSPNDVVIAADGAVWFTDPSYGITEPREGHPGEREYGDHWVFRYSVGELRPAVLDVEEPNGLAFSPDGRILYVADSSSVRKPEGVGNSWIRAYDVDRDGRCKNGRVFARIEPGFPDGIAVDENGNVWSSSADGVIVFSPAGSELGRIAIPELVGNLCFGGADGRTLYVAASTSIYRVRTLVRDGSPAGGGQG</sequence>
<evidence type="ECO:0000313" key="5">
    <source>
        <dbReference type="Proteomes" id="UP001321498"/>
    </source>
</evidence>
<protein>
    <submittedName>
        <fullName evidence="4">Gluconolactonase</fullName>
    </submittedName>
</protein>
<dbReference type="Pfam" id="PF08450">
    <property type="entry name" value="SGL"/>
    <property type="match status" value="1"/>
</dbReference>
<dbReference type="InterPro" id="IPR011042">
    <property type="entry name" value="6-blade_b-propeller_TolB-like"/>
</dbReference>
<comment type="similarity">
    <text evidence="1">Belongs to the SMP-30/CGR1 family.</text>
</comment>
<keyword evidence="2" id="KW-0378">Hydrolase</keyword>
<feature type="domain" description="SMP-30/Gluconolactonase/LRE-like region" evidence="3">
    <location>
        <begin position="47"/>
        <end position="302"/>
    </location>
</feature>
<dbReference type="SUPFAM" id="SSF63829">
    <property type="entry name" value="Calcium-dependent phosphotriesterase"/>
    <property type="match status" value="1"/>
</dbReference>
<evidence type="ECO:0000313" key="4">
    <source>
        <dbReference type="EMBL" id="BDZ44556.1"/>
    </source>
</evidence>
<dbReference type="PRINTS" id="PR01790">
    <property type="entry name" value="SMP30FAMILY"/>
</dbReference>
<accession>A0ABM8G8P0</accession>
<dbReference type="PANTHER" id="PTHR47572">
    <property type="entry name" value="LIPOPROTEIN-RELATED"/>
    <property type="match status" value="1"/>
</dbReference>
<dbReference type="Proteomes" id="UP001321498">
    <property type="component" value="Chromosome"/>
</dbReference>